<dbReference type="OrthoDB" id="3753068at2759"/>
<dbReference type="EMBL" id="MU006217">
    <property type="protein sequence ID" value="KAF2832398.1"/>
    <property type="molecule type" value="Genomic_DNA"/>
</dbReference>
<accession>A0A6A7AI70</accession>
<evidence type="ECO:0000313" key="3">
    <source>
        <dbReference type="Proteomes" id="UP000799424"/>
    </source>
</evidence>
<proteinExistence type="predicted"/>
<feature type="region of interest" description="Disordered" evidence="1">
    <location>
        <begin position="331"/>
        <end position="350"/>
    </location>
</feature>
<gene>
    <name evidence="2" type="ORF">CC86DRAFT_377571</name>
</gene>
<evidence type="ECO:0000313" key="2">
    <source>
        <dbReference type="EMBL" id="KAF2832398.1"/>
    </source>
</evidence>
<dbReference type="Proteomes" id="UP000799424">
    <property type="component" value="Unassembled WGS sequence"/>
</dbReference>
<keyword evidence="3" id="KW-1185">Reference proteome</keyword>
<feature type="compositionally biased region" description="Polar residues" evidence="1">
    <location>
        <begin position="148"/>
        <end position="166"/>
    </location>
</feature>
<feature type="compositionally biased region" description="Polar residues" evidence="1">
    <location>
        <begin position="1"/>
        <end position="10"/>
    </location>
</feature>
<dbReference type="AlphaFoldDB" id="A0A6A7AI70"/>
<name>A0A6A7AI70_9PLEO</name>
<feature type="region of interest" description="Disordered" evidence="1">
    <location>
        <begin position="1"/>
        <end position="166"/>
    </location>
</feature>
<evidence type="ECO:0000256" key="1">
    <source>
        <dbReference type="SAM" id="MobiDB-lite"/>
    </source>
</evidence>
<sequence length="350" mass="38659">MSQNQSSYNASRRESQPSRPPGSGRPSQMQVALPYHRYDDPPRAGSSGRPSQMQVAIPSRRLKPESNNYNTQGRPSHTQYALPSRAAPQSSSGRPSQLQVALPEQRDVGSRRSVPAQSQLGEPQRTVRAPPALPSIREAEQSRYGPPSVSNRSMQSNETYRGSTAQAALPSIREPIGNQFEYETTRIGAQPQVIVSRPHAGVTHIVRPGEPHHFGNRTDSVRGEIICTLCICNNPDSHGDAYTMLNSPRGYGIDGRPINWQEAKKRMLEWHCRPQISHAQEVEATPYIFDAETARMALEHEERLMQDVRSGSNIAVNVAGNNMNWHNQDGHAKPHLTEGGAKTQFTRGGG</sequence>
<organism evidence="2 3">
    <name type="scientific">Ophiobolus disseminans</name>
    <dbReference type="NCBI Taxonomy" id="1469910"/>
    <lineage>
        <taxon>Eukaryota</taxon>
        <taxon>Fungi</taxon>
        <taxon>Dikarya</taxon>
        <taxon>Ascomycota</taxon>
        <taxon>Pezizomycotina</taxon>
        <taxon>Dothideomycetes</taxon>
        <taxon>Pleosporomycetidae</taxon>
        <taxon>Pleosporales</taxon>
        <taxon>Pleosporineae</taxon>
        <taxon>Phaeosphaeriaceae</taxon>
        <taxon>Ophiobolus</taxon>
    </lineage>
</organism>
<protein>
    <submittedName>
        <fullName evidence="2">Uncharacterized protein</fullName>
    </submittedName>
</protein>
<reference evidence="2" key="1">
    <citation type="journal article" date="2020" name="Stud. Mycol.">
        <title>101 Dothideomycetes genomes: a test case for predicting lifestyles and emergence of pathogens.</title>
        <authorList>
            <person name="Haridas S."/>
            <person name="Albert R."/>
            <person name="Binder M."/>
            <person name="Bloem J."/>
            <person name="Labutti K."/>
            <person name="Salamov A."/>
            <person name="Andreopoulos B."/>
            <person name="Baker S."/>
            <person name="Barry K."/>
            <person name="Bills G."/>
            <person name="Bluhm B."/>
            <person name="Cannon C."/>
            <person name="Castanera R."/>
            <person name="Culley D."/>
            <person name="Daum C."/>
            <person name="Ezra D."/>
            <person name="Gonzalez J."/>
            <person name="Henrissat B."/>
            <person name="Kuo A."/>
            <person name="Liang C."/>
            <person name="Lipzen A."/>
            <person name="Lutzoni F."/>
            <person name="Magnuson J."/>
            <person name="Mondo S."/>
            <person name="Nolan M."/>
            <person name="Ohm R."/>
            <person name="Pangilinan J."/>
            <person name="Park H.-J."/>
            <person name="Ramirez L."/>
            <person name="Alfaro M."/>
            <person name="Sun H."/>
            <person name="Tritt A."/>
            <person name="Yoshinaga Y."/>
            <person name="Zwiers L.-H."/>
            <person name="Turgeon B."/>
            <person name="Goodwin S."/>
            <person name="Spatafora J."/>
            <person name="Crous P."/>
            <person name="Grigoriev I."/>
        </authorList>
    </citation>
    <scope>NUCLEOTIDE SEQUENCE</scope>
    <source>
        <strain evidence="2">CBS 113818</strain>
    </source>
</reference>
<feature type="compositionally biased region" description="Polar residues" evidence="1">
    <location>
        <begin position="65"/>
        <end position="99"/>
    </location>
</feature>